<dbReference type="GO" id="GO:0007596">
    <property type="term" value="P:blood coagulation"/>
    <property type="evidence" value="ECO:0007669"/>
    <property type="project" value="UniProtKB-KW"/>
</dbReference>
<evidence type="ECO:0000259" key="13">
    <source>
        <dbReference type="SMART" id="SM00013"/>
    </source>
</evidence>
<keyword evidence="10" id="KW-0472">Membrane</keyword>
<dbReference type="SMART" id="SM00369">
    <property type="entry name" value="LRR_TYP"/>
    <property type="match status" value="1"/>
</dbReference>
<keyword evidence="2" id="KW-0433">Leucine-rich repeat</keyword>
<dbReference type="Pfam" id="PF01463">
    <property type="entry name" value="LRRCT"/>
    <property type="match status" value="1"/>
</dbReference>
<comment type="subcellular location">
    <subcellularLocation>
        <location evidence="1">Membrane</location>
        <topology evidence="1">Single-pass type I membrane protein</topology>
    </subcellularLocation>
</comment>
<evidence type="ECO:0000256" key="2">
    <source>
        <dbReference type="ARBA" id="ARBA00022614"/>
    </source>
</evidence>
<keyword evidence="8" id="KW-1133">Transmembrane helix</keyword>
<dbReference type="InterPro" id="IPR032675">
    <property type="entry name" value="LRR_dom_sf"/>
</dbReference>
<evidence type="ECO:0000256" key="6">
    <source>
        <dbReference type="ARBA" id="ARBA00022737"/>
    </source>
</evidence>
<keyword evidence="3" id="KW-0812">Transmembrane</keyword>
<organism evidence="15 16">
    <name type="scientific">Coturnix japonica</name>
    <name type="common">Japanese quail</name>
    <name type="synonym">Coturnix coturnix japonica</name>
    <dbReference type="NCBI Taxonomy" id="93934"/>
    <lineage>
        <taxon>Eukaryota</taxon>
        <taxon>Metazoa</taxon>
        <taxon>Chordata</taxon>
        <taxon>Craniata</taxon>
        <taxon>Vertebrata</taxon>
        <taxon>Euteleostomi</taxon>
        <taxon>Archelosauria</taxon>
        <taxon>Archosauria</taxon>
        <taxon>Dinosauria</taxon>
        <taxon>Saurischia</taxon>
        <taxon>Theropoda</taxon>
        <taxon>Coelurosauria</taxon>
        <taxon>Aves</taxon>
        <taxon>Neognathae</taxon>
        <taxon>Galloanserae</taxon>
        <taxon>Galliformes</taxon>
        <taxon>Phasianidae</taxon>
        <taxon>Perdicinae</taxon>
        <taxon>Coturnix</taxon>
    </lineage>
</organism>
<dbReference type="PANTHER" id="PTHR22650:SF4">
    <property type="entry name" value="LEUCINE-RICH REPEAT AND TRANSMEMBRANE DOMAIN-CONTAINING PROTEIN 2-LIKE"/>
    <property type="match status" value="1"/>
</dbReference>
<dbReference type="SMART" id="SM00082">
    <property type="entry name" value="LRRCT"/>
    <property type="match status" value="1"/>
</dbReference>
<evidence type="ECO:0000313" key="15">
    <source>
        <dbReference type="Ensembl" id="ENSCJPP00005002400.1"/>
    </source>
</evidence>
<evidence type="ECO:0000259" key="14">
    <source>
        <dbReference type="SMART" id="SM00082"/>
    </source>
</evidence>
<evidence type="ECO:0000256" key="8">
    <source>
        <dbReference type="ARBA" id="ARBA00022989"/>
    </source>
</evidence>
<evidence type="ECO:0000256" key="10">
    <source>
        <dbReference type="ARBA" id="ARBA00023136"/>
    </source>
</evidence>
<dbReference type="GO" id="GO:0007155">
    <property type="term" value="P:cell adhesion"/>
    <property type="evidence" value="ECO:0007669"/>
    <property type="project" value="UniProtKB-KW"/>
</dbReference>
<evidence type="ECO:0000256" key="12">
    <source>
        <dbReference type="SAM" id="MobiDB-lite"/>
    </source>
</evidence>
<feature type="domain" description="LRRNT" evidence="13">
    <location>
        <begin position="53"/>
        <end position="85"/>
    </location>
</feature>
<dbReference type="InterPro" id="IPR000483">
    <property type="entry name" value="Cys-rich_flank_reg_C"/>
</dbReference>
<dbReference type="Gene3D" id="3.80.10.10">
    <property type="entry name" value="Ribonuclease Inhibitor"/>
    <property type="match status" value="1"/>
</dbReference>
<reference evidence="15" key="2">
    <citation type="submission" date="2025-09" db="UniProtKB">
        <authorList>
            <consortium name="Ensembl"/>
        </authorList>
    </citation>
    <scope>IDENTIFICATION</scope>
</reference>
<evidence type="ECO:0000256" key="4">
    <source>
        <dbReference type="ARBA" id="ARBA00022696"/>
    </source>
</evidence>
<keyword evidence="11" id="KW-1015">Disulfide bond</keyword>
<evidence type="ECO:0000256" key="3">
    <source>
        <dbReference type="ARBA" id="ARBA00022692"/>
    </source>
</evidence>
<feature type="region of interest" description="Disordered" evidence="12">
    <location>
        <begin position="1"/>
        <end position="54"/>
    </location>
</feature>
<evidence type="ECO:0000256" key="5">
    <source>
        <dbReference type="ARBA" id="ARBA00022729"/>
    </source>
</evidence>
<protein>
    <submittedName>
        <fullName evidence="15">Uncharacterized protein</fullName>
    </submittedName>
</protein>
<dbReference type="Proteomes" id="UP000694412">
    <property type="component" value="Unassembled WGS sequence"/>
</dbReference>
<dbReference type="Ensembl" id="ENSCJPT00005004345.1">
    <property type="protein sequence ID" value="ENSCJPP00005002400.1"/>
    <property type="gene ID" value="ENSCJPG00005002603.1"/>
</dbReference>
<sequence length="231" mass="24341">SHPSPIPSHPTPNPILSPPSHPIPHPSHPSNTIPSIPIPSQSHSRSHRAHSAPCPSVCRCAGGRVYCNDRGLTAVPEGVPWLERLDLSDNNLTTLPRGLFDDLNRLSHLGLRNNPWFCGCNLAWLRDWVRRRTAGGLEVRGLLCQAPARLRGLPVGELRGEMDACGTPAPVNGAPGVSRGGGVMGLLAASRRRRAAAGAENGARHGEVGGRGWEGFCNEGGGCCITKGGGL</sequence>
<feature type="compositionally biased region" description="Pro residues" evidence="12">
    <location>
        <begin position="1"/>
        <end position="27"/>
    </location>
</feature>
<dbReference type="AlphaFoldDB" id="A0A8C2STF3"/>
<dbReference type="Pfam" id="PF13855">
    <property type="entry name" value="LRR_8"/>
    <property type="match status" value="1"/>
</dbReference>
<dbReference type="InterPro" id="IPR000372">
    <property type="entry name" value="LRRNT"/>
</dbReference>
<feature type="domain" description="LRRCT" evidence="14">
    <location>
        <begin position="114"/>
        <end position="166"/>
    </location>
</feature>
<feature type="compositionally biased region" description="Low complexity" evidence="12">
    <location>
        <begin position="28"/>
        <end position="43"/>
    </location>
</feature>
<dbReference type="GeneTree" id="ENSGT00940000159375"/>
<keyword evidence="5" id="KW-0732">Signal</keyword>
<evidence type="ECO:0000256" key="9">
    <source>
        <dbReference type="ARBA" id="ARBA00023084"/>
    </source>
</evidence>
<evidence type="ECO:0000256" key="1">
    <source>
        <dbReference type="ARBA" id="ARBA00004479"/>
    </source>
</evidence>
<keyword evidence="9" id="KW-0094">Blood coagulation</keyword>
<keyword evidence="7" id="KW-0130">Cell adhesion</keyword>
<dbReference type="SUPFAM" id="SSF52058">
    <property type="entry name" value="L domain-like"/>
    <property type="match status" value="1"/>
</dbReference>
<dbReference type="SMART" id="SM00013">
    <property type="entry name" value="LRRNT"/>
    <property type="match status" value="1"/>
</dbReference>
<keyword evidence="6" id="KW-0677">Repeat</keyword>
<name>A0A8C2STF3_COTJA</name>
<dbReference type="GO" id="GO:0016020">
    <property type="term" value="C:membrane"/>
    <property type="evidence" value="ECO:0007669"/>
    <property type="project" value="UniProtKB-SubCell"/>
</dbReference>
<evidence type="ECO:0000256" key="7">
    <source>
        <dbReference type="ARBA" id="ARBA00022889"/>
    </source>
</evidence>
<proteinExistence type="predicted"/>
<evidence type="ECO:0000313" key="16">
    <source>
        <dbReference type="Proteomes" id="UP000694412"/>
    </source>
</evidence>
<dbReference type="InterPro" id="IPR003591">
    <property type="entry name" value="Leu-rich_rpt_typical-subtyp"/>
</dbReference>
<dbReference type="PANTHER" id="PTHR22650">
    <property type="entry name" value="GLYCOPROTEIN IB BETA"/>
    <property type="match status" value="1"/>
</dbReference>
<evidence type="ECO:0000256" key="11">
    <source>
        <dbReference type="ARBA" id="ARBA00023157"/>
    </source>
</evidence>
<keyword evidence="16" id="KW-1185">Reference proteome</keyword>
<keyword evidence="4" id="KW-0356">Hemostasis</keyword>
<dbReference type="InterPro" id="IPR001611">
    <property type="entry name" value="Leu-rich_rpt"/>
</dbReference>
<dbReference type="InterPro" id="IPR052313">
    <property type="entry name" value="GPIb-IX-V_Complex"/>
</dbReference>
<accession>A0A8C2STF3</accession>
<reference evidence="15" key="1">
    <citation type="submission" date="2025-08" db="UniProtKB">
        <authorList>
            <consortium name="Ensembl"/>
        </authorList>
    </citation>
    <scope>IDENTIFICATION</scope>
</reference>